<keyword evidence="4" id="KW-1185">Reference proteome</keyword>
<dbReference type="SMR" id="W7QWD3"/>
<feature type="chain" id="PRO_5004901327" evidence="2">
    <location>
        <begin position="29"/>
        <end position="1284"/>
    </location>
</feature>
<dbReference type="PATRIC" id="fig|1328313.3.peg.2463"/>
<comment type="caution">
    <text evidence="3">The sequence shown here is derived from an EMBL/GenBank/DDBJ whole genome shotgun (WGS) entry which is preliminary data.</text>
</comment>
<name>W7QWD3_9ALTE</name>
<dbReference type="InterPro" id="IPR011050">
    <property type="entry name" value="Pectin_lyase_fold/virulence"/>
</dbReference>
<evidence type="ECO:0000256" key="2">
    <source>
        <dbReference type="SAM" id="SignalP"/>
    </source>
</evidence>
<gene>
    <name evidence="3" type="ORF">DS2_12058</name>
</gene>
<dbReference type="InterPro" id="IPR012334">
    <property type="entry name" value="Pectin_lyas_fold"/>
</dbReference>
<protein>
    <submittedName>
        <fullName evidence="3">Iota-carrageenase</fullName>
    </submittedName>
</protein>
<reference evidence="3 4" key="1">
    <citation type="journal article" date="2014" name="Genome Announc.">
        <title>Draft Genome Sequence of the Agar-Degrading Bacterium Catenovulum sp. Strain DS-2, Isolated from Intestines of Haliotis diversicolor.</title>
        <authorList>
            <person name="Shan D."/>
            <person name="Li X."/>
            <person name="Gu Z."/>
            <person name="Wei G."/>
            <person name="Gao Z."/>
            <person name="Shao Z."/>
        </authorList>
    </citation>
    <scope>NUCLEOTIDE SEQUENCE [LARGE SCALE GENOMIC DNA]</scope>
    <source>
        <strain evidence="3 4">DS-2</strain>
    </source>
</reference>
<accession>W7QWD3</accession>
<keyword evidence="2" id="KW-0732">Signal</keyword>
<dbReference type="eggNOG" id="COG5434">
    <property type="taxonomic scope" value="Bacteria"/>
</dbReference>
<evidence type="ECO:0000313" key="3">
    <source>
        <dbReference type="EMBL" id="EWH09565.1"/>
    </source>
</evidence>
<organism evidence="3 4">
    <name type="scientific">Catenovulum agarivorans DS-2</name>
    <dbReference type="NCBI Taxonomy" id="1328313"/>
    <lineage>
        <taxon>Bacteria</taxon>
        <taxon>Pseudomonadati</taxon>
        <taxon>Pseudomonadota</taxon>
        <taxon>Gammaproteobacteria</taxon>
        <taxon>Alteromonadales</taxon>
        <taxon>Alteromonadaceae</taxon>
        <taxon>Catenovulum</taxon>
    </lineage>
</organism>
<dbReference type="OrthoDB" id="6374719at2"/>
<feature type="signal peptide" evidence="2">
    <location>
        <begin position="1"/>
        <end position="28"/>
    </location>
</feature>
<sequence length="1284" mass="141415">MGISNLIPKLAKFAALTLACGSVNYAYAQEDGSWVTVDSATIEQSARYTKRRVGYYTFNTVSVPENTELSEQLRIVVTDSSHNVLDADGLTASNQPYFNLNKITDSLQINFAMKRAAFSYNAELQQYVLAEPEVFSFGYDFNSIEDIQTENNNWEGWVYPTRNRGVMAFEDTAGADGSAAFSYTDTSTNTNITQNGIRFNNRTNKKNINPWTDALATAYGETLESVSLWVKVEKAVAGNVTVRHNLVPFPVIDDKKGPTINAGIDLGPQYEMVIPASANNTWVQVEFVDTKTGLKQFTIPETWVHYDGESDIQVYPQFLFDGLEIGDKVYVDNYKIGAPLENACCEPVEDDTGTGGGSDGNTGDDTGGSGNNSGVEEPEYNLGDQLVFNYSFDSNEVAENQGSQGWIYSVIDRGAMAFEDGLGRSGAALSYTDTSVNVNPEQNGIYLQKWRDSEFTARFANHGHIIKSVKVWVKTELTTEKDIEVIHYLLPYGLVSGNKRNNYPAAVAAAPKYVGVVPAGSTGWVEINLELQDQESNQFIIPSTWFGYNNGDLNIYPEFKFGNTEVGDKIYLDDYEVLTEVGEPLPIPTDFTIEYDFNDATVAQNGGWGFVLAGFGTIGLEEGSGYQNSNAISYTDSNAATNIDNQSLLWHKWGNANPWSQAFGGGKIETEIQSVTLLIKVEKGEGNLGTEPVTIKHHLLPWNVTLDGGKFGKVEAAKAVTADYTASINSADFENWVEVTFVDANTNAQSFSIPDSWILTNGSDIVDVLPSFFFGGLEVGDKVIIDDYVLTGDNALARSGAIVNEEPEHDYGLHDGSGTYTSNPRPTPLPVVDTDFYIPPTQYGVEKNAVTDFAVNNTDTEDDTASMQLALDQISAEQNGGKLYMPAGHYYFRSLHMRSNVHLEVDEGAVFHITPGGGYNVWMFEMGNQSKAENFSLVGLGNGFTVDLRDAPNERTAVFKMGDIENFKFSNFKIEDNKTIFASFLVGIVERDNDIFWPVNGIIENIDQSNSLFGYGLVQMYGADNILFRNLHSEGGITLRMETDNLTMKDYGKGGIRNIFAEDIRGTDCLSPVMFGPHFQQNGSVQVNGVVSNGCGFAVRVDGGFVELFSPAGETHTRQSWRDAVNAEIGEGCAQQPYARGNNQWASRITPTKACLDEAHRRYGLKPGWFAESHVYNVTAINGIDAHLKQDQLDYFTTTNQTCANVCLPTNEQWSRQGQIYIGPSIGGVLDENKLGVDYNFNINIYNLNMVDFATPKLDFVNGDTATSRVCNYYGMQACPDSRW</sequence>
<dbReference type="Proteomes" id="UP000019276">
    <property type="component" value="Unassembled WGS sequence"/>
</dbReference>
<dbReference type="RefSeq" id="WP_051479833.1">
    <property type="nucleotide sequence ID" value="NZ_ARZY01000022.1"/>
</dbReference>
<feature type="compositionally biased region" description="Gly residues" evidence="1">
    <location>
        <begin position="353"/>
        <end position="371"/>
    </location>
</feature>
<dbReference type="STRING" id="1328313.DS2_12058"/>
<dbReference type="SUPFAM" id="SSF51126">
    <property type="entry name" value="Pectin lyase-like"/>
    <property type="match status" value="1"/>
</dbReference>
<dbReference type="Gene3D" id="2.160.20.10">
    <property type="entry name" value="Single-stranded right-handed beta-helix, Pectin lyase-like"/>
    <property type="match status" value="1"/>
</dbReference>
<evidence type="ECO:0000313" key="4">
    <source>
        <dbReference type="Proteomes" id="UP000019276"/>
    </source>
</evidence>
<feature type="region of interest" description="Disordered" evidence="1">
    <location>
        <begin position="347"/>
        <end position="378"/>
    </location>
</feature>
<evidence type="ECO:0000256" key="1">
    <source>
        <dbReference type="SAM" id="MobiDB-lite"/>
    </source>
</evidence>
<proteinExistence type="predicted"/>
<dbReference type="EMBL" id="ARZY01000022">
    <property type="protein sequence ID" value="EWH09565.1"/>
    <property type="molecule type" value="Genomic_DNA"/>
</dbReference>